<evidence type="ECO:0000313" key="2">
    <source>
        <dbReference type="EMBL" id="GAA0498355.1"/>
    </source>
</evidence>
<organism evidence="2 3">
    <name type="scientific">Streptomyces stramineus</name>
    <dbReference type="NCBI Taxonomy" id="173861"/>
    <lineage>
        <taxon>Bacteria</taxon>
        <taxon>Bacillati</taxon>
        <taxon>Actinomycetota</taxon>
        <taxon>Actinomycetes</taxon>
        <taxon>Kitasatosporales</taxon>
        <taxon>Streptomycetaceae</taxon>
        <taxon>Streptomyces</taxon>
    </lineage>
</organism>
<comment type="caution">
    <text evidence="2">The sequence shown here is derived from an EMBL/GenBank/DDBJ whole genome shotgun (WGS) entry which is preliminary data.</text>
</comment>
<keyword evidence="3" id="KW-1185">Reference proteome</keyword>
<evidence type="ECO:0000313" key="3">
    <source>
        <dbReference type="Proteomes" id="UP001499895"/>
    </source>
</evidence>
<name>A0ABP3LD98_9ACTN</name>
<sequence>MATVSRRSDIGDSRGAGDGCAVRVGARGAAGPGEPGRTPHPSNAPAGNALRAGYVFALAGGIPVP</sequence>
<dbReference type="EMBL" id="BAAAHB010000188">
    <property type="protein sequence ID" value="GAA0498355.1"/>
    <property type="molecule type" value="Genomic_DNA"/>
</dbReference>
<accession>A0ABP3LD98</accession>
<reference evidence="3" key="1">
    <citation type="journal article" date="2019" name="Int. J. Syst. Evol. Microbiol.">
        <title>The Global Catalogue of Microorganisms (GCM) 10K type strain sequencing project: providing services to taxonomists for standard genome sequencing and annotation.</title>
        <authorList>
            <consortium name="The Broad Institute Genomics Platform"/>
            <consortium name="The Broad Institute Genome Sequencing Center for Infectious Disease"/>
            <person name="Wu L."/>
            <person name="Ma J."/>
        </authorList>
    </citation>
    <scope>NUCLEOTIDE SEQUENCE [LARGE SCALE GENOMIC DNA]</scope>
    <source>
        <strain evidence="3">JCM 10649</strain>
    </source>
</reference>
<dbReference type="Proteomes" id="UP001499895">
    <property type="component" value="Unassembled WGS sequence"/>
</dbReference>
<feature type="region of interest" description="Disordered" evidence="1">
    <location>
        <begin position="1"/>
        <end position="47"/>
    </location>
</feature>
<gene>
    <name evidence="2" type="ORF">GCM10009544_66550</name>
</gene>
<proteinExistence type="predicted"/>
<protein>
    <submittedName>
        <fullName evidence="2">Uncharacterized protein</fullName>
    </submittedName>
</protein>
<feature type="compositionally biased region" description="Basic and acidic residues" evidence="1">
    <location>
        <begin position="1"/>
        <end position="12"/>
    </location>
</feature>
<evidence type="ECO:0000256" key="1">
    <source>
        <dbReference type="SAM" id="MobiDB-lite"/>
    </source>
</evidence>